<proteinExistence type="predicted"/>
<keyword evidence="3" id="KW-1185">Reference proteome</keyword>
<feature type="compositionally biased region" description="Low complexity" evidence="1">
    <location>
        <begin position="1"/>
        <end position="19"/>
    </location>
</feature>
<dbReference type="AlphaFoldDB" id="A0AAV5D321"/>
<evidence type="ECO:0000256" key="1">
    <source>
        <dbReference type="SAM" id="MobiDB-lite"/>
    </source>
</evidence>
<organism evidence="2 3">
    <name type="scientific">Eleusine coracana subsp. coracana</name>
    <dbReference type="NCBI Taxonomy" id="191504"/>
    <lineage>
        <taxon>Eukaryota</taxon>
        <taxon>Viridiplantae</taxon>
        <taxon>Streptophyta</taxon>
        <taxon>Embryophyta</taxon>
        <taxon>Tracheophyta</taxon>
        <taxon>Spermatophyta</taxon>
        <taxon>Magnoliopsida</taxon>
        <taxon>Liliopsida</taxon>
        <taxon>Poales</taxon>
        <taxon>Poaceae</taxon>
        <taxon>PACMAD clade</taxon>
        <taxon>Chloridoideae</taxon>
        <taxon>Cynodonteae</taxon>
        <taxon>Eleusininae</taxon>
        <taxon>Eleusine</taxon>
    </lineage>
</organism>
<dbReference type="EMBL" id="BQKI01000011">
    <property type="protein sequence ID" value="GJN04831.1"/>
    <property type="molecule type" value="Genomic_DNA"/>
</dbReference>
<reference evidence="2" key="2">
    <citation type="submission" date="2021-12" db="EMBL/GenBank/DDBJ databases">
        <title>Resequencing data analysis of finger millet.</title>
        <authorList>
            <person name="Hatakeyama M."/>
            <person name="Aluri S."/>
            <person name="Balachadran M.T."/>
            <person name="Sivarajan S.R."/>
            <person name="Poveda L."/>
            <person name="Shimizu-Inatsugi R."/>
            <person name="Schlapbach R."/>
            <person name="Sreeman S.M."/>
            <person name="Shimizu K.K."/>
        </authorList>
    </citation>
    <scope>NUCLEOTIDE SEQUENCE</scope>
</reference>
<evidence type="ECO:0000313" key="3">
    <source>
        <dbReference type="Proteomes" id="UP001054889"/>
    </source>
</evidence>
<gene>
    <name evidence="2" type="primary">ga22406</name>
    <name evidence="2" type="ORF">PR202_ga22406</name>
</gene>
<accession>A0AAV5D321</accession>
<name>A0AAV5D321_ELECO</name>
<feature type="region of interest" description="Disordered" evidence="1">
    <location>
        <begin position="1"/>
        <end position="46"/>
    </location>
</feature>
<reference evidence="2" key="1">
    <citation type="journal article" date="2018" name="DNA Res.">
        <title>Multiple hybrid de novo genome assembly of finger millet, an orphan allotetraploid crop.</title>
        <authorList>
            <person name="Hatakeyama M."/>
            <person name="Aluri S."/>
            <person name="Balachadran M.T."/>
            <person name="Sivarajan S.R."/>
            <person name="Patrignani A."/>
            <person name="Gruter S."/>
            <person name="Poveda L."/>
            <person name="Shimizu-Inatsugi R."/>
            <person name="Baeten J."/>
            <person name="Francoijs K.J."/>
            <person name="Nataraja K.N."/>
            <person name="Reddy Y.A.N."/>
            <person name="Phadnis S."/>
            <person name="Ravikumar R.L."/>
            <person name="Schlapbach R."/>
            <person name="Sreeman S.M."/>
            <person name="Shimizu K.K."/>
        </authorList>
    </citation>
    <scope>NUCLEOTIDE SEQUENCE</scope>
</reference>
<dbReference type="Proteomes" id="UP001054889">
    <property type="component" value="Unassembled WGS sequence"/>
</dbReference>
<protein>
    <submittedName>
        <fullName evidence="2">Uncharacterized protein</fullName>
    </submittedName>
</protein>
<sequence length="122" mass="13801">MPPSSSPTAPTSTSSSATTVARSMMLSRPSASHPPTSRHSTGRRRRRWRLTCCQTRRLSAGGCSSRIPLTRNSRNCCRKWRHGRGSKSAIEPRLQKQSLQPRLVLANFCRKVKYYIIFSRVL</sequence>
<evidence type="ECO:0000313" key="2">
    <source>
        <dbReference type="EMBL" id="GJN04831.1"/>
    </source>
</evidence>
<comment type="caution">
    <text evidence="2">The sequence shown here is derived from an EMBL/GenBank/DDBJ whole genome shotgun (WGS) entry which is preliminary data.</text>
</comment>